<dbReference type="Proteomes" id="UP000694424">
    <property type="component" value="Unplaced"/>
</dbReference>
<protein>
    <submittedName>
        <fullName evidence="1">Uncharacterized protein</fullName>
    </submittedName>
</protein>
<reference evidence="1" key="2">
    <citation type="submission" date="2025-09" db="UniProtKB">
        <authorList>
            <consortium name="Ensembl"/>
        </authorList>
    </citation>
    <scope>IDENTIFICATION</scope>
</reference>
<dbReference type="Ensembl" id="ENSAOWT00000011550.1">
    <property type="protein sequence ID" value="ENSAOWP00000010166.1"/>
    <property type="gene ID" value="ENSAOWG00000006998.1"/>
</dbReference>
<organism evidence="1 2">
    <name type="scientific">Apteryx owenii</name>
    <name type="common">Little spotted kiwi</name>
    <dbReference type="NCBI Taxonomy" id="8824"/>
    <lineage>
        <taxon>Eukaryota</taxon>
        <taxon>Metazoa</taxon>
        <taxon>Chordata</taxon>
        <taxon>Craniata</taxon>
        <taxon>Vertebrata</taxon>
        <taxon>Euteleostomi</taxon>
        <taxon>Archelosauria</taxon>
        <taxon>Archosauria</taxon>
        <taxon>Dinosauria</taxon>
        <taxon>Saurischia</taxon>
        <taxon>Theropoda</taxon>
        <taxon>Coelurosauria</taxon>
        <taxon>Aves</taxon>
        <taxon>Palaeognathae</taxon>
        <taxon>Apterygiformes</taxon>
        <taxon>Apterygidae</taxon>
        <taxon>Apteryx</taxon>
    </lineage>
</organism>
<reference evidence="1" key="1">
    <citation type="submission" date="2025-08" db="UniProtKB">
        <authorList>
            <consortium name="Ensembl"/>
        </authorList>
    </citation>
    <scope>IDENTIFICATION</scope>
</reference>
<sequence length="155" mass="15737">PCRRPKHRCSGCSAEHPGCSAELPGCSAELPGCSAEHPGCSAEHPGCSAELPGCSAEHPGCSAEHPGCSAELPGCSAELPGCSAELPGCSAELLALLGLPEGTQASLVPPGSWPFSCTFLQSWRSGEGPAAMEESKCHSCLQGWRIRGVGLTSIP</sequence>
<name>A0A8B9PFU7_APTOW</name>
<evidence type="ECO:0000313" key="2">
    <source>
        <dbReference type="Proteomes" id="UP000694424"/>
    </source>
</evidence>
<keyword evidence="2" id="KW-1185">Reference proteome</keyword>
<accession>A0A8B9PFU7</accession>
<dbReference type="AlphaFoldDB" id="A0A8B9PFU7"/>
<proteinExistence type="predicted"/>
<evidence type="ECO:0000313" key="1">
    <source>
        <dbReference type="Ensembl" id="ENSAOWP00000010166.1"/>
    </source>
</evidence>